<proteinExistence type="predicted"/>
<accession>A0ABR1DWR5</accession>
<organism evidence="1 2">
    <name type="scientific">Necator americanus</name>
    <name type="common">Human hookworm</name>
    <dbReference type="NCBI Taxonomy" id="51031"/>
    <lineage>
        <taxon>Eukaryota</taxon>
        <taxon>Metazoa</taxon>
        <taxon>Ecdysozoa</taxon>
        <taxon>Nematoda</taxon>
        <taxon>Chromadorea</taxon>
        <taxon>Rhabditida</taxon>
        <taxon>Rhabditina</taxon>
        <taxon>Rhabditomorpha</taxon>
        <taxon>Strongyloidea</taxon>
        <taxon>Ancylostomatidae</taxon>
        <taxon>Bunostominae</taxon>
        <taxon>Necator</taxon>
    </lineage>
</organism>
<dbReference type="EMBL" id="JAVFWL010000005">
    <property type="protein sequence ID" value="KAK6754810.1"/>
    <property type="molecule type" value="Genomic_DNA"/>
</dbReference>
<keyword evidence="2" id="KW-1185">Reference proteome</keyword>
<evidence type="ECO:0000313" key="2">
    <source>
        <dbReference type="Proteomes" id="UP001303046"/>
    </source>
</evidence>
<name>A0ABR1DWR5_NECAM</name>
<sequence>MSGGVQSHSDEGSLSSIRIRQGSYGPIAPWPFVRRDSSFSASGYAEETWADTTVMHKKLLTIDRALEKCVLKFNLRTRVFAALTYEKCPIFATQRNICISRAKQRCAGHILKRREMD</sequence>
<gene>
    <name evidence="1" type="primary">Necator_chrV.g18453</name>
    <name evidence="1" type="ORF">RB195_013662</name>
</gene>
<dbReference type="Proteomes" id="UP001303046">
    <property type="component" value="Unassembled WGS sequence"/>
</dbReference>
<reference evidence="1 2" key="1">
    <citation type="submission" date="2023-08" db="EMBL/GenBank/DDBJ databases">
        <title>A Necator americanus chromosomal reference genome.</title>
        <authorList>
            <person name="Ilik V."/>
            <person name="Petrzelkova K.J."/>
            <person name="Pardy F."/>
            <person name="Fuh T."/>
            <person name="Niatou-Singa F.S."/>
            <person name="Gouil Q."/>
            <person name="Baker L."/>
            <person name="Ritchie M.E."/>
            <person name="Jex A.R."/>
            <person name="Gazzola D."/>
            <person name="Li H."/>
            <person name="Toshio Fujiwara R."/>
            <person name="Zhan B."/>
            <person name="Aroian R.V."/>
            <person name="Pafco B."/>
            <person name="Schwarz E.M."/>
        </authorList>
    </citation>
    <scope>NUCLEOTIDE SEQUENCE [LARGE SCALE GENOMIC DNA]</scope>
    <source>
        <strain evidence="1 2">Aroian</strain>
        <tissue evidence="1">Whole animal</tissue>
    </source>
</reference>
<protein>
    <submittedName>
        <fullName evidence="1">Uncharacterized protein</fullName>
    </submittedName>
</protein>
<evidence type="ECO:0000313" key="1">
    <source>
        <dbReference type="EMBL" id="KAK6754810.1"/>
    </source>
</evidence>
<comment type="caution">
    <text evidence="1">The sequence shown here is derived from an EMBL/GenBank/DDBJ whole genome shotgun (WGS) entry which is preliminary data.</text>
</comment>